<dbReference type="GO" id="GO:0003713">
    <property type="term" value="F:transcription coactivator activity"/>
    <property type="evidence" value="ECO:0007669"/>
    <property type="project" value="TreeGrafter"/>
</dbReference>
<name>A0A8J6G7J4_MICOH</name>
<dbReference type="PANTHER" id="PTHR13130:SF4">
    <property type="entry name" value="MEDIATOR OF RNA POLYMERASE II TRANSCRIPTION SUBUNIT 27"/>
    <property type="match status" value="1"/>
</dbReference>
<evidence type="ECO:0000256" key="10">
    <source>
        <dbReference type="SAM" id="MobiDB-lite"/>
    </source>
</evidence>
<accession>A0A8J6G7J4</accession>
<dbReference type="AlphaFoldDB" id="A0A8J6G7J4"/>
<reference evidence="11" key="1">
    <citation type="submission" date="2020-03" db="EMBL/GenBank/DDBJ databases">
        <title>Studies in the Genomics of Life Span.</title>
        <authorList>
            <person name="Glass D."/>
        </authorList>
    </citation>
    <scope>NUCLEOTIDE SEQUENCE</scope>
    <source>
        <strain evidence="11">LTLLF</strain>
        <tissue evidence="11">Muscle</tissue>
    </source>
</reference>
<proteinExistence type="inferred from homology"/>
<dbReference type="Pfam" id="PF11571">
    <property type="entry name" value="Med27"/>
    <property type="match status" value="1"/>
</dbReference>
<protein>
    <recommendedName>
        <fullName evidence="3">Mediator of RNA polymerase II transcription subunit 27</fullName>
    </recommendedName>
    <alternativeName>
        <fullName evidence="8">Cofactor required for Sp1 transcriptional activation subunit 8</fullName>
    </alternativeName>
    <alternativeName>
        <fullName evidence="9">Mediator complex subunit 27</fullName>
    </alternativeName>
</protein>
<dbReference type="PANTHER" id="PTHR13130">
    <property type="entry name" value="34 KDA TRANSCRIPTIONAL CO-ACTIVATOR-RELATED"/>
    <property type="match status" value="1"/>
</dbReference>
<comment type="similarity">
    <text evidence="2">Belongs to the Mediator complex subunit 27 family.</text>
</comment>
<evidence type="ECO:0000256" key="6">
    <source>
        <dbReference type="ARBA" id="ARBA00023242"/>
    </source>
</evidence>
<keyword evidence="5" id="KW-0804">Transcription</keyword>
<evidence type="ECO:0000313" key="12">
    <source>
        <dbReference type="Proteomes" id="UP000710432"/>
    </source>
</evidence>
<comment type="subunit">
    <text evidence="7">Component of the Mediator complex, which is composed of MED1, MED4, MED6, MED7, MED8, MED9, MED10, MED11, MED12, MED13, MED13L, MED14, MED15, MED16, MED17, MED18, MED19, MED20, MED21, MED22, MED23, MED24, MED25, MED26, MED27, MED29, MED30, MED31, CCNC, CDK8 and CDC2L6/CDK11. The MED12, MED13, CCNC and CDK8 subunits form a distinct module termed the CDK8 module. Mediator containing the CDK8 module is less active than Mediator lacking this module in supporting transcriptional activation. Individual preparations of the Mediator complex lacking one or more distinct subunits have been variously termed ARC, CRSP, DRIP, PC2, SMCC and TRAP.</text>
</comment>
<comment type="caution">
    <text evidence="11">The sequence shown here is derived from an EMBL/GenBank/DDBJ whole genome shotgun (WGS) entry which is preliminary data.</text>
</comment>
<evidence type="ECO:0000256" key="2">
    <source>
        <dbReference type="ARBA" id="ARBA00008048"/>
    </source>
</evidence>
<evidence type="ECO:0000256" key="3">
    <source>
        <dbReference type="ARBA" id="ARBA00019687"/>
    </source>
</evidence>
<dbReference type="Proteomes" id="UP000710432">
    <property type="component" value="Unassembled WGS sequence"/>
</dbReference>
<evidence type="ECO:0000256" key="9">
    <source>
        <dbReference type="ARBA" id="ARBA00031965"/>
    </source>
</evidence>
<keyword evidence="4" id="KW-0805">Transcription regulation</keyword>
<evidence type="ECO:0000256" key="7">
    <source>
        <dbReference type="ARBA" id="ARBA00025961"/>
    </source>
</evidence>
<feature type="region of interest" description="Disordered" evidence="10">
    <location>
        <begin position="45"/>
        <end position="72"/>
    </location>
</feature>
<dbReference type="GO" id="GO:0016592">
    <property type="term" value="C:mediator complex"/>
    <property type="evidence" value="ECO:0007669"/>
    <property type="project" value="InterPro"/>
</dbReference>
<evidence type="ECO:0000256" key="4">
    <source>
        <dbReference type="ARBA" id="ARBA00023015"/>
    </source>
</evidence>
<evidence type="ECO:0000256" key="1">
    <source>
        <dbReference type="ARBA" id="ARBA00004123"/>
    </source>
</evidence>
<dbReference type="EMBL" id="JAATJU010024600">
    <property type="protein sequence ID" value="KAH0505258.1"/>
    <property type="molecule type" value="Genomic_DNA"/>
</dbReference>
<evidence type="ECO:0000256" key="5">
    <source>
        <dbReference type="ARBA" id="ARBA00023163"/>
    </source>
</evidence>
<dbReference type="InterPro" id="IPR021627">
    <property type="entry name" value="Mediator_Med27"/>
</dbReference>
<evidence type="ECO:0000256" key="8">
    <source>
        <dbReference type="ARBA" id="ARBA00030123"/>
    </source>
</evidence>
<sequence length="233" mass="26014">MLAALPKRAGDKQANVRVWPVLAVTGDVKDTPRIGKVFAVCQERPSAASRPSSTLSPKQKPHRLMGMDGCGGQSSHSLPDLVNVSVVTLALSSLEKYVDDVISRIDRMFPEMSIHLSRPNGTSAMLLVTLGKVLKVIVVMRSLFIDRTIVKGYNESVYTEDGKVTDHATTALLHYQLPQMPDVVVRSFMTWLRSYIKLFQAPCQRCGKFLQDGLPPTWRDFRTLEAFHDTCRQ</sequence>
<comment type="subcellular location">
    <subcellularLocation>
        <location evidence="1">Nucleus</location>
    </subcellularLocation>
</comment>
<dbReference type="GO" id="GO:0006357">
    <property type="term" value="P:regulation of transcription by RNA polymerase II"/>
    <property type="evidence" value="ECO:0007669"/>
    <property type="project" value="TreeGrafter"/>
</dbReference>
<gene>
    <name evidence="11" type="ORF">LTLLF_178020</name>
</gene>
<evidence type="ECO:0000313" key="11">
    <source>
        <dbReference type="EMBL" id="KAH0505258.1"/>
    </source>
</evidence>
<organism evidence="11 12">
    <name type="scientific">Microtus ochrogaster</name>
    <name type="common">Prairie vole</name>
    <dbReference type="NCBI Taxonomy" id="79684"/>
    <lineage>
        <taxon>Eukaryota</taxon>
        <taxon>Metazoa</taxon>
        <taxon>Chordata</taxon>
        <taxon>Craniata</taxon>
        <taxon>Vertebrata</taxon>
        <taxon>Euteleostomi</taxon>
        <taxon>Mammalia</taxon>
        <taxon>Eutheria</taxon>
        <taxon>Euarchontoglires</taxon>
        <taxon>Glires</taxon>
        <taxon>Rodentia</taxon>
        <taxon>Myomorpha</taxon>
        <taxon>Muroidea</taxon>
        <taxon>Cricetidae</taxon>
        <taxon>Arvicolinae</taxon>
        <taxon>Microtus</taxon>
    </lineage>
</organism>
<keyword evidence="6" id="KW-0539">Nucleus</keyword>